<sequence>MARLPVLRGRDWMVSGWRGPTYEVLAHRSGYKAVDDARLVALLIKIRSVLEGRKEVSVLPSSLPLWVFYAAIDTTPSQYGISRKLDIKKKKDRQVVMRRGLAGVLNAYKEMHGSFAVEPLPSAAEPPHMFLPRAPTATSTMAAADAAAAVISAAAAAAAAGALPAPVEPPKVAAGAGAMQMVPVPMAVPDVRVRMPSPARSEQSRVSGGYHPVNYTELLANIHNAFDK</sequence>
<comment type="caution">
    <text evidence="1">The sequence shown here is derived from an EMBL/GenBank/DDBJ whole genome shotgun (WGS) entry which is preliminary data.</text>
</comment>
<proteinExistence type="predicted"/>
<name>A0A836BMT8_9CHLO</name>
<evidence type="ECO:0000313" key="1">
    <source>
        <dbReference type="EMBL" id="KAG2482082.1"/>
    </source>
</evidence>
<dbReference type="Proteomes" id="UP000612055">
    <property type="component" value="Unassembled WGS sequence"/>
</dbReference>
<evidence type="ECO:0000313" key="2">
    <source>
        <dbReference type="Proteomes" id="UP000612055"/>
    </source>
</evidence>
<accession>A0A836BMT8</accession>
<protein>
    <submittedName>
        <fullName evidence="1">Uncharacterized protein</fullName>
    </submittedName>
</protein>
<gene>
    <name evidence="1" type="ORF">HYH03_018965</name>
</gene>
<dbReference type="AlphaFoldDB" id="A0A836BMT8"/>
<keyword evidence="2" id="KW-1185">Reference proteome</keyword>
<dbReference type="EMBL" id="JAEHOE010000267">
    <property type="protein sequence ID" value="KAG2482082.1"/>
    <property type="molecule type" value="Genomic_DNA"/>
</dbReference>
<organism evidence="1 2">
    <name type="scientific">Edaphochlamys debaryana</name>
    <dbReference type="NCBI Taxonomy" id="47281"/>
    <lineage>
        <taxon>Eukaryota</taxon>
        <taxon>Viridiplantae</taxon>
        <taxon>Chlorophyta</taxon>
        <taxon>core chlorophytes</taxon>
        <taxon>Chlorophyceae</taxon>
        <taxon>CS clade</taxon>
        <taxon>Chlamydomonadales</taxon>
        <taxon>Chlamydomonadales incertae sedis</taxon>
        <taxon>Edaphochlamys</taxon>
    </lineage>
</organism>
<reference evidence="1" key="1">
    <citation type="journal article" date="2020" name="bioRxiv">
        <title>Comparative genomics of Chlamydomonas.</title>
        <authorList>
            <person name="Craig R.J."/>
            <person name="Hasan A.R."/>
            <person name="Ness R.W."/>
            <person name="Keightley P.D."/>
        </authorList>
    </citation>
    <scope>NUCLEOTIDE SEQUENCE</scope>
    <source>
        <strain evidence="1">CCAP 11/70</strain>
    </source>
</reference>